<dbReference type="InterPro" id="IPR003673">
    <property type="entry name" value="CoA-Trfase_fam_III"/>
</dbReference>
<accession>A0A9X3B9D1</accession>
<organism evidence="3 4">
    <name type="scientific">Chelativorans petroleitrophicus</name>
    <dbReference type="NCBI Taxonomy" id="2975484"/>
    <lineage>
        <taxon>Bacteria</taxon>
        <taxon>Pseudomonadati</taxon>
        <taxon>Pseudomonadota</taxon>
        <taxon>Alphaproteobacteria</taxon>
        <taxon>Hyphomicrobiales</taxon>
        <taxon>Phyllobacteriaceae</taxon>
        <taxon>Chelativorans</taxon>
    </lineage>
</organism>
<dbReference type="PANTHER" id="PTHR48207:SF3">
    <property type="entry name" value="SUCCINATE--HYDROXYMETHYLGLUTARATE COA-TRANSFERASE"/>
    <property type="match status" value="1"/>
</dbReference>
<dbReference type="GO" id="GO:0008410">
    <property type="term" value="F:CoA-transferase activity"/>
    <property type="evidence" value="ECO:0007669"/>
    <property type="project" value="TreeGrafter"/>
</dbReference>
<keyword evidence="4" id="KW-1185">Reference proteome</keyword>
<proteinExistence type="predicted"/>
<evidence type="ECO:0000256" key="1">
    <source>
        <dbReference type="ARBA" id="ARBA00022679"/>
    </source>
</evidence>
<dbReference type="InterPro" id="IPR050483">
    <property type="entry name" value="CoA-transferase_III_domain"/>
</dbReference>
<gene>
    <name evidence="3" type="ORF">NYR54_08125</name>
</gene>
<sequence>MVEIHGTPDVSKNQVEMGEGPGQARDEDRLPALHGVRVVDLTQFEAGTSCTQVLAWLGADVIKIEPPVSGEQGRRASADREDADSFYFIYLNANKRSVTLNLKDERGKEILRSLIRDADVFIENYAPGVIERLGFDYETVSKLNPRIIYAQIKGFPEDGKYAEFPAFDMIAQAVGGAISTTGEAGRIPLRPGPTIGDTGTGLHCAIGILSALYQRIRTGRGQRVSVSMQEAMINFSRIAFARWAMTGEATPRCGNQSLLSSTAPSGVYPCKGGGPNDYCFIYTSRSPTNHQWKRLLSIIGREDLLDDERFSSPEMRFKHQDEVDALISNWTKDRDKLEVMRILGAAGVPAGAVMDTKELVEDEELNRREAFVTVEHPVRGEVKMPGWPVKMSDSYVPKVAAPVLGSSNEEVLTQYLGLDKDEIAALREAKVI</sequence>
<feature type="region of interest" description="Disordered" evidence="2">
    <location>
        <begin position="1"/>
        <end position="29"/>
    </location>
</feature>
<dbReference type="EMBL" id="JAODNV010000008">
    <property type="protein sequence ID" value="MCT8990261.1"/>
    <property type="molecule type" value="Genomic_DNA"/>
</dbReference>
<comment type="caution">
    <text evidence="3">The sequence shown here is derived from an EMBL/GenBank/DDBJ whole genome shotgun (WGS) entry which is preliminary data.</text>
</comment>
<evidence type="ECO:0000256" key="2">
    <source>
        <dbReference type="SAM" id="MobiDB-lite"/>
    </source>
</evidence>
<dbReference type="InterPro" id="IPR023606">
    <property type="entry name" value="CoA-Trfase_III_dom_1_sf"/>
</dbReference>
<evidence type="ECO:0000313" key="3">
    <source>
        <dbReference type="EMBL" id="MCT8990261.1"/>
    </source>
</evidence>
<keyword evidence="1 3" id="KW-0808">Transferase</keyword>
<dbReference type="Proteomes" id="UP001149009">
    <property type="component" value="Unassembled WGS sequence"/>
</dbReference>
<protein>
    <submittedName>
        <fullName evidence="3">CoA transferase</fullName>
    </submittedName>
</protein>
<evidence type="ECO:0000313" key="4">
    <source>
        <dbReference type="Proteomes" id="UP001149009"/>
    </source>
</evidence>
<dbReference type="Pfam" id="PF02515">
    <property type="entry name" value="CoA_transf_3"/>
    <property type="match status" value="1"/>
</dbReference>
<dbReference type="Gene3D" id="3.40.50.10540">
    <property type="entry name" value="Crotonobetainyl-coa:carnitine coa-transferase, domain 1"/>
    <property type="match status" value="1"/>
</dbReference>
<dbReference type="SUPFAM" id="SSF89796">
    <property type="entry name" value="CoA-transferase family III (CaiB/BaiF)"/>
    <property type="match status" value="1"/>
</dbReference>
<dbReference type="InterPro" id="IPR044855">
    <property type="entry name" value="CoA-Trfase_III_dom3_sf"/>
</dbReference>
<dbReference type="PANTHER" id="PTHR48207">
    <property type="entry name" value="SUCCINATE--HYDROXYMETHYLGLUTARATE COA-TRANSFERASE"/>
    <property type="match status" value="1"/>
</dbReference>
<dbReference type="Gene3D" id="3.30.1540.10">
    <property type="entry name" value="formyl-coa transferase, domain 3"/>
    <property type="match status" value="1"/>
</dbReference>
<name>A0A9X3B9D1_9HYPH</name>
<dbReference type="AlphaFoldDB" id="A0A9X3B9D1"/>
<reference evidence="3" key="1">
    <citation type="submission" date="2022-08" db="EMBL/GenBank/DDBJ databases">
        <title>Chelativorans sichuanense sp. nov., a paraffin oil-degrading bacterium isolated from a mixture of oil-based drill cuttings and paddy soil.</title>
        <authorList>
            <person name="Yu J."/>
            <person name="Liu H."/>
            <person name="Chen Q."/>
        </authorList>
    </citation>
    <scope>NUCLEOTIDE SEQUENCE</scope>
    <source>
        <strain evidence="3">SCAU 2101</strain>
    </source>
</reference>